<dbReference type="EMBL" id="WOBN01000011">
    <property type="protein sequence ID" value="MUK49038.1"/>
    <property type="molecule type" value="Genomic_DNA"/>
</dbReference>
<dbReference type="Proteomes" id="UP000321787">
    <property type="component" value="Unassembled WGS sequence"/>
</dbReference>
<dbReference type="Gene3D" id="1.20.1440.60">
    <property type="entry name" value="23S rRNA-intervening sequence"/>
    <property type="match status" value="1"/>
</dbReference>
<dbReference type="CDD" id="cd16377">
    <property type="entry name" value="23S_rRNA_IVP_like"/>
    <property type="match status" value="1"/>
</dbReference>
<dbReference type="SUPFAM" id="SSF158446">
    <property type="entry name" value="IVS-encoded protein-like"/>
    <property type="match status" value="1"/>
</dbReference>
<evidence type="ECO:0000313" key="2">
    <source>
        <dbReference type="EMBL" id="MUK49038.1"/>
    </source>
</evidence>
<dbReference type="InterPro" id="IPR036583">
    <property type="entry name" value="23S_rRNA_IVS_sf"/>
</dbReference>
<gene>
    <name evidence="1" type="ORF">AFI02nite_30940</name>
    <name evidence="2" type="ORF">GNP88_07570</name>
</gene>
<protein>
    <submittedName>
        <fullName evidence="2">Four helix bundle protein</fullName>
    </submittedName>
</protein>
<dbReference type="EMBL" id="BJTZ01000024">
    <property type="protein sequence ID" value="GEK15058.1"/>
    <property type="molecule type" value="Genomic_DNA"/>
</dbReference>
<evidence type="ECO:0000313" key="4">
    <source>
        <dbReference type="Proteomes" id="UP000448038"/>
    </source>
</evidence>
<evidence type="ECO:0000313" key="1">
    <source>
        <dbReference type="EMBL" id="GEK15058.1"/>
    </source>
</evidence>
<sequence>MRFKELDVWKRSFKVSVYICKSMRSCKDLGFKDQICRSSVSVPSNIAEGSERGSNKDNIRFLFYAKGSCAELLTQVLLATEIGYLKKDEVSNLIIELEEINKMIAGYIRYLQRTRG</sequence>
<dbReference type="AlphaFoldDB" id="A0A1E5ALV0"/>
<dbReference type="Pfam" id="PF05635">
    <property type="entry name" value="23S_rRNA_IVP"/>
    <property type="match status" value="1"/>
</dbReference>
<accession>A0A1E5ALV0</accession>
<evidence type="ECO:0000313" key="3">
    <source>
        <dbReference type="Proteomes" id="UP000321787"/>
    </source>
</evidence>
<organism evidence="2 4">
    <name type="scientific">Aliivibrio fischeri</name>
    <name type="common">Vibrio fischeri</name>
    <dbReference type="NCBI Taxonomy" id="668"/>
    <lineage>
        <taxon>Bacteria</taxon>
        <taxon>Pseudomonadati</taxon>
        <taxon>Pseudomonadota</taxon>
        <taxon>Gammaproteobacteria</taxon>
        <taxon>Vibrionales</taxon>
        <taxon>Vibrionaceae</taxon>
        <taxon>Aliivibrio</taxon>
    </lineage>
</organism>
<dbReference type="GeneID" id="54162787"/>
<dbReference type="PANTHER" id="PTHR38471">
    <property type="entry name" value="FOUR HELIX BUNDLE PROTEIN"/>
    <property type="match status" value="1"/>
</dbReference>
<comment type="caution">
    <text evidence="2">The sequence shown here is derived from an EMBL/GenBank/DDBJ whole genome shotgun (WGS) entry which is preliminary data.</text>
</comment>
<reference evidence="1 3" key="1">
    <citation type="submission" date="2019-07" db="EMBL/GenBank/DDBJ databases">
        <title>Whole genome shotgun sequence of Aliivibrio fischeri NBRC 101058.</title>
        <authorList>
            <person name="Hosoyama A."/>
            <person name="Uohara A."/>
            <person name="Ohji S."/>
            <person name="Ichikawa N."/>
        </authorList>
    </citation>
    <scope>NUCLEOTIDE SEQUENCE [LARGE SCALE GENOMIC DNA]</scope>
    <source>
        <strain evidence="1 3">NBRC 101058</strain>
    </source>
</reference>
<dbReference type="NCBIfam" id="TIGR02436">
    <property type="entry name" value="four helix bundle protein"/>
    <property type="match status" value="1"/>
</dbReference>
<dbReference type="NCBIfam" id="NF008912">
    <property type="entry name" value="PRK12275.1-6"/>
    <property type="match status" value="1"/>
</dbReference>
<dbReference type="Proteomes" id="UP000448038">
    <property type="component" value="Unassembled WGS sequence"/>
</dbReference>
<proteinExistence type="predicted"/>
<dbReference type="PANTHER" id="PTHR38471:SF2">
    <property type="entry name" value="FOUR HELIX BUNDLE PROTEIN"/>
    <property type="match status" value="1"/>
</dbReference>
<dbReference type="InterPro" id="IPR012657">
    <property type="entry name" value="23S_rRNA-intervening_sequence"/>
</dbReference>
<reference evidence="2 4" key="2">
    <citation type="submission" date="2019-11" db="EMBL/GenBank/DDBJ databases">
        <title>Using colonization assays and comparative genomics to discover symbiosis behaviors and factors in Vibrio fischeri.</title>
        <authorList>
            <person name="Bongrand C."/>
            <person name="Moriano-Gutierrez S."/>
            <person name="Arevalo P."/>
            <person name="Mcfall-Ngai M."/>
            <person name="Visick K."/>
            <person name="Polz M.F."/>
            <person name="Ruby E.G."/>
        </authorList>
    </citation>
    <scope>NUCLEOTIDE SEQUENCE [LARGE SCALE GENOMIC DNA]</scope>
    <source>
        <strain evidence="2">Emors.4.1</strain>
        <strain evidence="4">emors.4.1</strain>
    </source>
</reference>
<dbReference type="RefSeq" id="WP_011261019.1">
    <property type="nucleotide sequence ID" value="NZ_BJTZ01000024.1"/>
</dbReference>
<name>A0A1E5ALV0_ALIFS</name>